<name>A0A914UYH4_9BILA</name>
<dbReference type="WBParaSite" id="PSAMB.scaffold1364size32511.g12719.t1">
    <property type="protein sequence ID" value="PSAMB.scaffold1364size32511.g12719.t1"/>
    <property type="gene ID" value="PSAMB.scaffold1364size32511.g12719"/>
</dbReference>
<evidence type="ECO:0000313" key="2">
    <source>
        <dbReference type="WBParaSite" id="PSAMB.scaffold1364size32511.g12719.t1"/>
    </source>
</evidence>
<protein>
    <submittedName>
        <fullName evidence="2">Uncharacterized protein</fullName>
    </submittedName>
</protein>
<organism evidence="1 2">
    <name type="scientific">Plectus sambesii</name>
    <dbReference type="NCBI Taxonomy" id="2011161"/>
    <lineage>
        <taxon>Eukaryota</taxon>
        <taxon>Metazoa</taxon>
        <taxon>Ecdysozoa</taxon>
        <taxon>Nematoda</taxon>
        <taxon>Chromadorea</taxon>
        <taxon>Plectida</taxon>
        <taxon>Plectina</taxon>
        <taxon>Plectoidea</taxon>
        <taxon>Plectidae</taxon>
        <taxon>Plectus</taxon>
    </lineage>
</organism>
<sequence>MPDRRRIVRNNWSPVHSVQRVEFPGRRRFLSGADRWRPGKKEKDGWGRGTVGGRFLPSSILVHRRLLLRKLTDRAVLPVSANHRLFITDRYSLFAGIGLPLISARPIVSRSAPIECPLIVLASRPSVSLCGGV</sequence>
<reference evidence="2" key="1">
    <citation type="submission" date="2022-11" db="UniProtKB">
        <authorList>
            <consortium name="WormBaseParasite"/>
        </authorList>
    </citation>
    <scope>IDENTIFICATION</scope>
</reference>
<dbReference type="Proteomes" id="UP000887566">
    <property type="component" value="Unplaced"/>
</dbReference>
<evidence type="ECO:0000313" key="1">
    <source>
        <dbReference type="Proteomes" id="UP000887566"/>
    </source>
</evidence>
<accession>A0A914UYH4</accession>
<proteinExistence type="predicted"/>
<keyword evidence="1" id="KW-1185">Reference proteome</keyword>
<dbReference type="AlphaFoldDB" id="A0A914UYH4"/>